<name>A0ABP7CA19_9ACTN</name>
<gene>
    <name evidence="1" type="ORF">GCM10022224_052550</name>
</gene>
<organism evidence="1 2">
    <name type="scientific">Nonomuraea antimicrobica</name>
    <dbReference type="NCBI Taxonomy" id="561173"/>
    <lineage>
        <taxon>Bacteria</taxon>
        <taxon>Bacillati</taxon>
        <taxon>Actinomycetota</taxon>
        <taxon>Actinomycetes</taxon>
        <taxon>Streptosporangiales</taxon>
        <taxon>Streptosporangiaceae</taxon>
        <taxon>Nonomuraea</taxon>
    </lineage>
</organism>
<dbReference type="SUPFAM" id="SSF58113">
    <property type="entry name" value="Apolipoprotein A-I"/>
    <property type="match status" value="1"/>
</dbReference>
<dbReference type="RefSeq" id="WP_344883449.1">
    <property type="nucleotide sequence ID" value="NZ_BAAAZP010000098.1"/>
</dbReference>
<comment type="caution">
    <text evidence="1">The sequence shown here is derived from an EMBL/GenBank/DDBJ whole genome shotgun (WGS) entry which is preliminary data.</text>
</comment>
<accession>A0ABP7CA19</accession>
<evidence type="ECO:0000313" key="2">
    <source>
        <dbReference type="Proteomes" id="UP001500902"/>
    </source>
</evidence>
<dbReference type="Gene3D" id="1.20.1480.30">
    <property type="entry name" value="Designed four-helix bundle protein"/>
    <property type="match status" value="1"/>
</dbReference>
<reference evidence="2" key="1">
    <citation type="journal article" date="2019" name="Int. J. Syst. Evol. Microbiol.">
        <title>The Global Catalogue of Microorganisms (GCM) 10K type strain sequencing project: providing services to taxonomists for standard genome sequencing and annotation.</title>
        <authorList>
            <consortium name="The Broad Institute Genomics Platform"/>
            <consortium name="The Broad Institute Genome Sequencing Center for Infectious Disease"/>
            <person name="Wu L."/>
            <person name="Ma J."/>
        </authorList>
    </citation>
    <scope>NUCLEOTIDE SEQUENCE [LARGE SCALE GENOMIC DNA]</scope>
    <source>
        <strain evidence="2">JCM 16904</strain>
    </source>
</reference>
<dbReference type="EMBL" id="BAAAZP010000098">
    <property type="protein sequence ID" value="GAA3681775.1"/>
    <property type="molecule type" value="Genomic_DNA"/>
</dbReference>
<evidence type="ECO:0000313" key="1">
    <source>
        <dbReference type="EMBL" id="GAA3681775.1"/>
    </source>
</evidence>
<keyword evidence="2" id="KW-1185">Reference proteome</keyword>
<sequence>MTVPQHRVHLVDRVQRLEAAAFALGVDVADIKAAVDQLPATIRQEILEYTEPVFGEIMAGNASLATKEHLDQVEGRLKEHLGQVEGRVEGLKEHLGQVEGRVEGLKEHLGQVEEGLKGLIDVRFGEVDGKLDQLLAALQKAPSR</sequence>
<dbReference type="Proteomes" id="UP001500902">
    <property type="component" value="Unassembled WGS sequence"/>
</dbReference>
<protein>
    <submittedName>
        <fullName evidence="1">Uncharacterized protein</fullName>
    </submittedName>
</protein>
<proteinExistence type="predicted"/>